<feature type="domain" description="Peptidase M48" evidence="14">
    <location>
        <begin position="65"/>
        <end position="276"/>
    </location>
</feature>
<evidence type="ECO:0000256" key="3">
    <source>
        <dbReference type="ARBA" id="ARBA00022475"/>
    </source>
</evidence>
<evidence type="ECO:0000256" key="12">
    <source>
        <dbReference type="HAMAP-Rule" id="MF_00188"/>
    </source>
</evidence>
<evidence type="ECO:0000256" key="8">
    <source>
        <dbReference type="ARBA" id="ARBA00022833"/>
    </source>
</evidence>
<comment type="cofactor">
    <cofactor evidence="12">
        <name>Zn(2+)</name>
        <dbReference type="ChEBI" id="CHEBI:29105"/>
    </cofactor>
    <text evidence="12">Binds 1 zinc ion per subunit.</text>
</comment>
<dbReference type="Proteomes" id="UP001589775">
    <property type="component" value="Unassembled WGS sequence"/>
</dbReference>
<reference evidence="15 16" key="1">
    <citation type="submission" date="2024-09" db="EMBL/GenBank/DDBJ databases">
        <authorList>
            <person name="Sun Q."/>
            <person name="Mori K."/>
        </authorList>
    </citation>
    <scope>NUCLEOTIDE SEQUENCE [LARGE SCALE GENOMIC DNA]</scope>
    <source>
        <strain evidence="15 16">KCTC 23279</strain>
    </source>
</reference>
<feature type="compositionally biased region" description="Low complexity" evidence="13">
    <location>
        <begin position="303"/>
        <end position="323"/>
    </location>
</feature>
<keyword evidence="7 12" id="KW-0378">Hydrolase</keyword>
<proteinExistence type="inferred from homology"/>
<dbReference type="CDD" id="cd07336">
    <property type="entry name" value="M48B_HtpX_like"/>
    <property type="match status" value="1"/>
</dbReference>
<keyword evidence="8 12" id="KW-0862">Zinc</keyword>
<dbReference type="InterPro" id="IPR022919">
    <property type="entry name" value="Pept_M48_protease_HtpX"/>
</dbReference>
<feature type="transmembrane region" description="Helical" evidence="12">
    <location>
        <begin position="173"/>
        <end position="191"/>
    </location>
</feature>
<sequence>MSYFKTAMLLAGLTALFMGVGYLIGGANGALIALVVAAAMNIFTYWNSDRMVLSMYGAQEVDARTAPDLYRMVAELAGRASLPMPRVYIMDNPQPNAFATGRNPENAAVAVTTGLMGQLSREELAGVVAHELAHIKHHDTLLMTITATIAGAISMIAQFGMFFGGNRNNNGPGIIGSLALMILAPLGAMLVQMAISRTREYAADEMGARICGQPMWLASALRRIEAAAHQVPNYDAERAPATAHMFIINPLSGQGMDNLFATHPSTDNRVAALQRLAGEIGGDGASFGRPASQSQRGPWSGQPRGSGASRSPWSGGSSRGPWG</sequence>
<keyword evidence="10 12" id="KW-0482">Metalloprotease</keyword>
<dbReference type="EC" id="3.4.24.-" evidence="12"/>
<feature type="region of interest" description="Disordered" evidence="13">
    <location>
        <begin position="282"/>
        <end position="323"/>
    </location>
</feature>
<dbReference type="NCBIfam" id="NF002826">
    <property type="entry name" value="PRK03001.1"/>
    <property type="match status" value="1"/>
</dbReference>
<dbReference type="PANTHER" id="PTHR43221">
    <property type="entry name" value="PROTEASE HTPX"/>
    <property type="match status" value="1"/>
</dbReference>
<keyword evidence="5 12" id="KW-0812">Transmembrane</keyword>
<dbReference type="InterPro" id="IPR050083">
    <property type="entry name" value="HtpX_protease"/>
</dbReference>
<name>A0ABV6EL64_9BRAD</name>
<feature type="binding site" evidence="12">
    <location>
        <position position="130"/>
    </location>
    <ligand>
        <name>Zn(2+)</name>
        <dbReference type="ChEBI" id="CHEBI:29105"/>
        <note>catalytic</note>
    </ligand>
</feature>
<dbReference type="Gene3D" id="3.30.2010.10">
    <property type="entry name" value="Metalloproteases ('zincins'), catalytic domain"/>
    <property type="match status" value="1"/>
</dbReference>
<accession>A0ABV6EL64</accession>
<evidence type="ECO:0000256" key="11">
    <source>
        <dbReference type="ARBA" id="ARBA00023136"/>
    </source>
</evidence>
<evidence type="ECO:0000256" key="10">
    <source>
        <dbReference type="ARBA" id="ARBA00023049"/>
    </source>
</evidence>
<feature type="transmembrane region" description="Helical" evidence="12">
    <location>
        <begin position="141"/>
        <end position="161"/>
    </location>
</feature>
<keyword evidence="4 12" id="KW-0645">Protease</keyword>
<dbReference type="NCBIfam" id="NF002363">
    <property type="entry name" value="PRK01345.1"/>
    <property type="match status" value="1"/>
</dbReference>
<dbReference type="RefSeq" id="WP_378383317.1">
    <property type="nucleotide sequence ID" value="NZ_JBHLWM010000001.1"/>
</dbReference>
<keyword evidence="16" id="KW-1185">Reference proteome</keyword>
<protein>
    <recommendedName>
        <fullName evidence="12">Protease HtpX homolog</fullName>
        <ecNumber evidence="12">3.4.24.-</ecNumber>
    </recommendedName>
</protein>
<keyword evidence="9 12" id="KW-1133">Transmembrane helix</keyword>
<evidence type="ECO:0000256" key="2">
    <source>
        <dbReference type="ARBA" id="ARBA00009779"/>
    </source>
</evidence>
<dbReference type="InterPro" id="IPR001915">
    <property type="entry name" value="Peptidase_M48"/>
</dbReference>
<comment type="subcellular location">
    <subcellularLocation>
        <location evidence="1 12">Cell membrane</location>
        <topology evidence="1 12">Multi-pass membrane protein</topology>
    </subcellularLocation>
</comment>
<dbReference type="GO" id="GO:0008237">
    <property type="term" value="F:metallopeptidase activity"/>
    <property type="evidence" value="ECO:0007669"/>
    <property type="project" value="UniProtKB-KW"/>
</dbReference>
<feature type="active site" evidence="12">
    <location>
        <position position="131"/>
    </location>
</feature>
<feature type="binding site" evidence="12">
    <location>
        <position position="200"/>
    </location>
    <ligand>
        <name>Zn(2+)</name>
        <dbReference type="ChEBI" id="CHEBI:29105"/>
        <note>catalytic</note>
    </ligand>
</feature>
<comment type="caution">
    <text evidence="15">The sequence shown here is derived from an EMBL/GenBank/DDBJ whole genome shotgun (WGS) entry which is preliminary data.</text>
</comment>
<dbReference type="HAMAP" id="MF_00188">
    <property type="entry name" value="Pept_M48_protease_HtpX"/>
    <property type="match status" value="1"/>
</dbReference>
<dbReference type="Pfam" id="PF01435">
    <property type="entry name" value="Peptidase_M48"/>
    <property type="match status" value="1"/>
</dbReference>
<feature type="binding site" evidence="12">
    <location>
        <position position="134"/>
    </location>
    <ligand>
        <name>Zn(2+)</name>
        <dbReference type="ChEBI" id="CHEBI:29105"/>
        <note>catalytic</note>
    </ligand>
</feature>
<organism evidence="15 16">
    <name type="scientific">Rhodopseudomonas telluris</name>
    <dbReference type="NCBI Taxonomy" id="644215"/>
    <lineage>
        <taxon>Bacteria</taxon>
        <taxon>Pseudomonadati</taxon>
        <taxon>Pseudomonadota</taxon>
        <taxon>Alphaproteobacteria</taxon>
        <taxon>Hyphomicrobiales</taxon>
        <taxon>Nitrobacteraceae</taxon>
        <taxon>Rhodopseudomonas</taxon>
    </lineage>
</organism>
<comment type="similarity">
    <text evidence="2 12">Belongs to the peptidase M48B family.</text>
</comment>
<gene>
    <name evidence="12 15" type="primary">htpX</name>
    <name evidence="15" type="ORF">ACFFJ6_00715</name>
</gene>
<evidence type="ECO:0000256" key="6">
    <source>
        <dbReference type="ARBA" id="ARBA00022723"/>
    </source>
</evidence>
<evidence type="ECO:0000256" key="7">
    <source>
        <dbReference type="ARBA" id="ARBA00022801"/>
    </source>
</evidence>
<evidence type="ECO:0000259" key="14">
    <source>
        <dbReference type="Pfam" id="PF01435"/>
    </source>
</evidence>
<keyword evidence="11 12" id="KW-0472">Membrane</keyword>
<evidence type="ECO:0000313" key="15">
    <source>
        <dbReference type="EMBL" id="MFC0238961.1"/>
    </source>
</evidence>
<evidence type="ECO:0000256" key="9">
    <source>
        <dbReference type="ARBA" id="ARBA00022989"/>
    </source>
</evidence>
<evidence type="ECO:0000256" key="13">
    <source>
        <dbReference type="SAM" id="MobiDB-lite"/>
    </source>
</evidence>
<evidence type="ECO:0000256" key="1">
    <source>
        <dbReference type="ARBA" id="ARBA00004651"/>
    </source>
</evidence>
<evidence type="ECO:0000256" key="4">
    <source>
        <dbReference type="ARBA" id="ARBA00022670"/>
    </source>
</evidence>
<dbReference type="EMBL" id="JBHLWM010000001">
    <property type="protein sequence ID" value="MFC0238961.1"/>
    <property type="molecule type" value="Genomic_DNA"/>
</dbReference>
<evidence type="ECO:0000313" key="16">
    <source>
        <dbReference type="Proteomes" id="UP001589775"/>
    </source>
</evidence>
<keyword evidence="6 12" id="KW-0479">Metal-binding</keyword>
<comment type="caution">
    <text evidence="12">Lacks conserved residue(s) required for the propagation of feature annotation.</text>
</comment>
<keyword evidence="3 12" id="KW-1003">Cell membrane</keyword>
<dbReference type="PANTHER" id="PTHR43221:SF1">
    <property type="entry name" value="PROTEASE HTPX"/>
    <property type="match status" value="1"/>
</dbReference>
<evidence type="ECO:0000256" key="5">
    <source>
        <dbReference type="ARBA" id="ARBA00022692"/>
    </source>
</evidence>